<evidence type="ECO:0000256" key="8">
    <source>
        <dbReference type="ARBA" id="ARBA00022833"/>
    </source>
</evidence>
<dbReference type="EMBL" id="CACVKT020007152">
    <property type="protein sequence ID" value="CAC5406015.1"/>
    <property type="molecule type" value="Genomic_DNA"/>
</dbReference>
<keyword evidence="4" id="KW-0479">Metal-binding</keyword>
<keyword evidence="12" id="KW-0012">Acyltransferase</keyword>
<feature type="domain" description="RING-type" evidence="10">
    <location>
        <begin position="498"/>
        <end position="547"/>
    </location>
</feature>
<dbReference type="InterPro" id="IPR013083">
    <property type="entry name" value="Znf_RING/FYVE/PHD"/>
</dbReference>
<evidence type="ECO:0000256" key="5">
    <source>
        <dbReference type="ARBA" id="ARBA00022737"/>
    </source>
</evidence>
<feature type="domain" description="RING-type" evidence="11">
    <location>
        <begin position="494"/>
        <end position="706"/>
    </location>
</feature>
<keyword evidence="8" id="KW-0862">Zinc</keyword>
<dbReference type="PROSITE" id="PS51873">
    <property type="entry name" value="TRIAD"/>
    <property type="match status" value="1"/>
</dbReference>
<dbReference type="Pfam" id="PF01485">
    <property type="entry name" value="IBR"/>
    <property type="match status" value="1"/>
</dbReference>
<dbReference type="EC" id="2.3.2.31" evidence="2"/>
<dbReference type="SUPFAM" id="SSF57850">
    <property type="entry name" value="RING/U-box"/>
    <property type="match status" value="3"/>
</dbReference>
<evidence type="ECO:0000256" key="7">
    <source>
        <dbReference type="ARBA" id="ARBA00022786"/>
    </source>
</evidence>
<evidence type="ECO:0000256" key="4">
    <source>
        <dbReference type="ARBA" id="ARBA00022723"/>
    </source>
</evidence>
<dbReference type="PROSITE" id="PS50089">
    <property type="entry name" value="ZF_RING_2"/>
    <property type="match status" value="1"/>
</dbReference>
<dbReference type="InterPro" id="IPR001841">
    <property type="entry name" value="Znf_RING"/>
</dbReference>
<keyword evidence="5" id="KW-0677">Repeat</keyword>
<gene>
    <name evidence="12" type="ORF">MCOR_39637</name>
</gene>
<dbReference type="Proteomes" id="UP000507470">
    <property type="component" value="Unassembled WGS sequence"/>
</dbReference>
<dbReference type="OrthoDB" id="1431934at2759"/>
<evidence type="ECO:0000313" key="12">
    <source>
        <dbReference type="EMBL" id="CAC5406015.1"/>
    </source>
</evidence>
<sequence>MVQKISKRGVHSGNTLRASNSRFNRTYSRRSCLLRKSWSPTAMKDTILEDLNMDRDDVVYSLNKKGRWELPDMLKNSILTGSYKDLKSNVKLIVSHDIAKKSHTVGYYSSKGNTKKIESKKKTYFNGESVVVQSRLDDKTGTQPILQIEVVYPSPSTCSVLHNPKYVGHYIDKPENGRGRTTKGRRQREKLSVGKYYDEYCESFKDISDDEPETDTELDDESSSYLYENANKKDVTNTELLEDIMIHAALMQSLCQRNNRNYIPKQIFECKDRKIYEPQIMAEETPQIEEPTSLALNENRKIMEPVFVLLPKCEVECALLKERYGKSYVECPCLPRKFLIDVSDRMEMRLKNSGCLKAEILKNWDLTSCVVFTYDEYDVNNTETHSVFRVCLNIGTNTEKFRILTMFDYYNGCVEDILHRAVTFLDMMSTDGFIENEKLPPKESTSMKFENLNKCQKIKKDVSLVTRKTLFKDIFNNSLSDNETVVELGFECISSEYCGICFDFIAEGGKPGTALSSCGHWFCDECWIDHCRSRMNMGSVNITCPEHGCKEIVADAVLLTFINVFEVLGIKRRDHDLKLQASDAKWCPNPNCCRAIIVTNPEKAKDVACKCGAHICFQCLQPPHWPVPCDKAPAYWKKLKLLGDDITKSESFVKVRGKSCPKCKRFIEKLGGCFGMDCPCGANFCWGCLGTYPNNHVHSEKCNQFTHGDMKGTSTLQVTEEEGYTNVSNRNRSGDYKKAVNHRKGRHPLKISKLRIGSRQIIFKCKNIAKRKGPLYFQMFHGTEDNVSICSDVEEKIKELLNNMVSAYIELHHMAEYCYVFIDKLIKSGIKCSQLRGNADILGYLADRIFSILTDSGDVKDCRPLLSSLLQIQQKTVDITKNIVSFTKKFTA</sequence>
<evidence type="ECO:0000313" key="13">
    <source>
        <dbReference type="Proteomes" id="UP000507470"/>
    </source>
</evidence>
<evidence type="ECO:0000259" key="10">
    <source>
        <dbReference type="PROSITE" id="PS50089"/>
    </source>
</evidence>
<evidence type="ECO:0000256" key="6">
    <source>
        <dbReference type="ARBA" id="ARBA00022771"/>
    </source>
</evidence>
<dbReference type="GO" id="GO:0061630">
    <property type="term" value="F:ubiquitin protein ligase activity"/>
    <property type="evidence" value="ECO:0007669"/>
    <property type="project" value="UniProtKB-EC"/>
</dbReference>
<accession>A0A6J8DD96</accession>
<dbReference type="GO" id="GO:0016567">
    <property type="term" value="P:protein ubiquitination"/>
    <property type="evidence" value="ECO:0007669"/>
    <property type="project" value="InterPro"/>
</dbReference>
<dbReference type="InterPro" id="IPR031127">
    <property type="entry name" value="E3_UB_ligase_RBR"/>
</dbReference>
<comment type="catalytic activity">
    <reaction evidence="1">
        <text>[E2 ubiquitin-conjugating enzyme]-S-ubiquitinyl-L-cysteine + [acceptor protein]-L-lysine = [E2 ubiquitin-conjugating enzyme]-L-cysteine + [acceptor protein]-N(6)-ubiquitinyl-L-lysine.</text>
        <dbReference type="EC" id="2.3.2.31"/>
    </reaction>
</comment>
<evidence type="ECO:0000256" key="1">
    <source>
        <dbReference type="ARBA" id="ARBA00001798"/>
    </source>
</evidence>
<dbReference type="SMART" id="SM00647">
    <property type="entry name" value="IBR"/>
    <property type="match status" value="2"/>
</dbReference>
<evidence type="ECO:0000259" key="11">
    <source>
        <dbReference type="PROSITE" id="PS51873"/>
    </source>
</evidence>
<evidence type="ECO:0000256" key="2">
    <source>
        <dbReference type="ARBA" id="ARBA00012251"/>
    </source>
</evidence>
<name>A0A6J8DD96_MYTCO</name>
<dbReference type="AlphaFoldDB" id="A0A6J8DD96"/>
<organism evidence="12 13">
    <name type="scientific">Mytilus coruscus</name>
    <name type="common">Sea mussel</name>
    <dbReference type="NCBI Taxonomy" id="42192"/>
    <lineage>
        <taxon>Eukaryota</taxon>
        <taxon>Metazoa</taxon>
        <taxon>Spiralia</taxon>
        <taxon>Lophotrochozoa</taxon>
        <taxon>Mollusca</taxon>
        <taxon>Bivalvia</taxon>
        <taxon>Autobranchia</taxon>
        <taxon>Pteriomorphia</taxon>
        <taxon>Mytilida</taxon>
        <taxon>Mytiloidea</taxon>
        <taxon>Mytilidae</taxon>
        <taxon>Mytilinae</taxon>
        <taxon>Mytilus</taxon>
    </lineage>
</organism>
<keyword evidence="7" id="KW-0833">Ubl conjugation pathway</keyword>
<protein>
    <recommendedName>
        <fullName evidence="2">RBR-type E3 ubiquitin transferase</fullName>
        <ecNumber evidence="2">2.3.2.31</ecNumber>
    </recommendedName>
</protein>
<dbReference type="InterPro" id="IPR044066">
    <property type="entry name" value="TRIAD_supradom"/>
</dbReference>
<keyword evidence="3 12" id="KW-0808">Transferase</keyword>
<keyword evidence="6 9" id="KW-0863">Zinc-finger</keyword>
<dbReference type="InterPro" id="IPR002867">
    <property type="entry name" value="IBR_dom"/>
</dbReference>
<dbReference type="PANTHER" id="PTHR11685">
    <property type="entry name" value="RBR FAMILY RING FINGER AND IBR DOMAIN-CONTAINING"/>
    <property type="match status" value="1"/>
</dbReference>
<evidence type="ECO:0000256" key="9">
    <source>
        <dbReference type="PROSITE-ProRule" id="PRU00175"/>
    </source>
</evidence>
<dbReference type="Gene3D" id="1.20.120.1750">
    <property type="match status" value="1"/>
</dbReference>
<dbReference type="GO" id="GO:0008270">
    <property type="term" value="F:zinc ion binding"/>
    <property type="evidence" value="ECO:0007669"/>
    <property type="project" value="UniProtKB-KW"/>
</dbReference>
<keyword evidence="13" id="KW-1185">Reference proteome</keyword>
<reference evidence="12 13" key="1">
    <citation type="submission" date="2020-06" db="EMBL/GenBank/DDBJ databases">
        <authorList>
            <person name="Li R."/>
            <person name="Bekaert M."/>
        </authorList>
    </citation>
    <scope>NUCLEOTIDE SEQUENCE [LARGE SCALE GENOMIC DNA]</scope>
    <source>
        <strain evidence="13">wild</strain>
    </source>
</reference>
<dbReference type="Gene3D" id="3.30.40.10">
    <property type="entry name" value="Zinc/RING finger domain, C3HC4 (zinc finger)"/>
    <property type="match status" value="1"/>
</dbReference>
<proteinExistence type="predicted"/>
<evidence type="ECO:0000256" key="3">
    <source>
        <dbReference type="ARBA" id="ARBA00022679"/>
    </source>
</evidence>